<dbReference type="GO" id="GO:0045505">
    <property type="term" value="F:dynein intermediate chain binding"/>
    <property type="evidence" value="ECO:0007669"/>
    <property type="project" value="InterPro"/>
</dbReference>
<organism evidence="14 15">
    <name type="scientific">Trichobilharzia regenti</name>
    <name type="common">Nasal bird schistosome</name>
    <dbReference type="NCBI Taxonomy" id="157069"/>
    <lineage>
        <taxon>Eukaryota</taxon>
        <taxon>Metazoa</taxon>
        <taxon>Spiralia</taxon>
        <taxon>Lophotrochozoa</taxon>
        <taxon>Platyhelminthes</taxon>
        <taxon>Trematoda</taxon>
        <taxon>Digenea</taxon>
        <taxon>Strigeidida</taxon>
        <taxon>Schistosomatoidea</taxon>
        <taxon>Schistosomatidae</taxon>
        <taxon>Trichobilharzia</taxon>
    </lineage>
</organism>
<evidence type="ECO:0000313" key="15">
    <source>
        <dbReference type="WBParaSite" id="TREG1_3160.1"/>
    </source>
</evidence>
<reference evidence="14" key="1">
    <citation type="submission" date="2022-06" db="EMBL/GenBank/DDBJ databases">
        <authorList>
            <person name="Berger JAMES D."/>
            <person name="Berger JAMES D."/>
        </authorList>
    </citation>
    <scope>NUCLEOTIDE SEQUENCE [LARGE SCALE GENOMIC DNA]</scope>
</reference>
<dbReference type="Pfam" id="PF18198">
    <property type="entry name" value="AAA_lid_11"/>
    <property type="match status" value="1"/>
</dbReference>
<dbReference type="GO" id="GO:0005930">
    <property type="term" value="C:axoneme"/>
    <property type="evidence" value="ECO:0007669"/>
    <property type="project" value="UniProtKB-SubCell"/>
</dbReference>
<keyword evidence="10" id="KW-0505">Motor protein</keyword>
<dbReference type="GO" id="GO:0007018">
    <property type="term" value="P:microtubule-based movement"/>
    <property type="evidence" value="ECO:0007669"/>
    <property type="project" value="InterPro"/>
</dbReference>
<dbReference type="WBParaSite" id="TREG1_3160.1">
    <property type="protein sequence ID" value="TREG1_3160.1"/>
    <property type="gene ID" value="TREG1_3160"/>
</dbReference>
<dbReference type="Gene3D" id="1.10.8.1220">
    <property type="match status" value="1"/>
</dbReference>
<evidence type="ECO:0000256" key="1">
    <source>
        <dbReference type="ARBA" id="ARBA00004430"/>
    </source>
</evidence>
<keyword evidence="11" id="KW-0206">Cytoskeleton</keyword>
<accession>A0AA85JP20</accession>
<evidence type="ECO:0000256" key="5">
    <source>
        <dbReference type="ARBA" id="ARBA00022741"/>
    </source>
</evidence>
<keyword evidence="4" id="KW-0493">Microtubule</keyword>
<name>A0AA85JP20_TRIRE</name>
<comment type="subcellular location">
    <subcellularLocation>
        <location evidence="1">Cytoplasm</location>
        <location evidence="1">Cytoskeleton</location>
        <location evidence="1">Cilium axoneme</location>
    </subcellularLocation>
</comment>
<dbReference type="InterPro" id="IPR041658">
    <property type="entry name" value="AAA_lid_11"/>
</dbReference>
<evidence type="ECO:0000256" key="12">
    <source>
        <dbReference type="ARBA" id="ARBA00023273"/>
    </source>
</evidence>
<keyword evidence="12" id="KW-0966">Cell projection</keyword>
<evidence type="ECO:0000259" key="13">
    <source>
        <dbReference type="Pfam" id="PF18198"/>
    </source>
</evidence>
<evidence type="ECO:0000256" key="4">
    <source>
        <dbReference type="ARBA" id="ARBA00022701"/>
    </source>
</evidence>
<dbReference type="GO" id="GO:0051959">
    <property type="term" value="F:dynein light intermediate chain binding"/>
    <property type="evidence" value="ECO:0007669"/>
    <property type="project" value="InterPro"/>
</dbReference>
<proteinExistence type="inferred from homology"/>
<keyword evidence="14" id="KW-1185">Reference proteome</keyword>
<feature type="domain" description="Dynein heavy chain AAA lid" evidence="13">
    <location>
        <begin position="129"/>
        <end position="246"/>
    </location>
</feature>
<dbReference type="Gene3D" id="1.10.8.720">
    <property type="entry name" value="Region D6 of dynein motor"/>
    <property type="match status" value="1"/>
</dbReference>
<evidence type="ECO:0000256" key="7">
    <source>
        <dbReference type="ARBA" id="ARBA00023017"/>
    </source>
</evidence>
<keyword evidence="9" id="KW-0969">Cilium</keyword>
<keyword evidence="6" id="KW-0067">ATP-binding</keyword>
<dbReference type="GO" id="GO:0030286">
    <property type="term" value="C:dynein complex"/>
    <property type="evidence" value="ECO:0007669"/>
    <property type="project" value="UniProtKB-KW"/>
</dbReference>
<sequence>MYQFSLKAFRSVFEVAMDRAEPADDIQTRVKTLLDSITFSVYMYTSRGLFEKDKLIFTAQMVFQIMTISNEINPVELDFLLRFPIIPNLTSPVDFITNNGWGGIKALSNMETFRNLDKDIEGSAKRWKNLCYFHAVICERRKFGPQGWNRIYPFNTGDLTISVSVLYNYLEANSKVPWEDLRYLFGDIMYGGHITDDWDRRLCKTYLEEYLVPEMLDGDHCLAPNFKTPQNTDYKGYHQYIDEFLPQNLHISMDYIQTLKWNF</sequence>
<comment type="similarity">
    <text evidence="2">Belongs to the dynein heavy chain family.</text>
</comment>
<evidence type="ECO:0000256" key="10">
    <source>
        <dbReference type="ARBA" id="ARBA00023175"/>
    </source>
</evidence>
<evidence type="ECO:0000256" key="6">
    <source>
        <dbReference type="ARBA" id="ARBA00022840"/>
    </source>
</evidence>
<evidence type="ECO:0000256" key="3">
    <source>
        <dbReference type="ARBA" id="ARBA00022490"/>
    </source>
</evidence>
<keyword evidence="7" id="KW-0243">Dynein</keyword>
<dbReference type="Proteomes" id="UP000050795">
    <property type="component" value="Unassembled WGS sequence"/>
</dbReference>
<dbReference type="FunFam" id="1.10.8.720:FF:000002">
    <property type="entry name" value="Dynein heavy chain 9, axonemal"/>
    <property type="match status" value="1"/>
</dbReference>
<dbReference type="PANTHER" id="PTHR22878:SF63">
    <property type="entry name" value="DYNEIN AXONEMAL HEAVY CHAIN 10"/>
    <property type="match status" value="1"/>
</dbReference>
<evidence type="ECO:0000256" key="9">
    <source>
        <dbReference type="ARBA" id="ARBA00023069"/>
    </source>
</evidence>
<dbReference type="GO" id="GO:0005874">
    <property type="term" value="C:microtubule"/>
    <property type="evidence" value="ECO:0007669"/>
    <property type="project" value="UniProtKB-KW"/>
</dbReference>
<dbReference type="GO" id="GO:0005524">
    <property type="term" value="F:ATP binding"/>
    <property type="evidence" value="ECO:0007669"/>
    <property type="project" value="UniProtKB-KW"/>
</dbReference>
<evidence type="ECO:0000256" key="11">
    <source>
        <dbReference type="ARBA" id="ARBA00023212"/>
    </source>
</evidence>
<evidence type="ECO:0000313" key="14">
    <source>
        <dbReference type="Proteomes" id="UP000050795"/>
    </source>
</evidence>
<evidence type="ECO:0000256" key="8">
    <source>
        <dbReference type="ARBA" id="ARBA00023054"/>
    </source>
</evidence>
<evidence type="ECO:0000256" key="2">
    <source>
        <dbReference type="ARBA" id="ARBA00008887"/>
    </source>
</evidence>
<dbReference type="PANTHER" id="PTHR22878">
    <property type="entry name" value="DYNEIN HEAVY CHAIN 6, AXONEMAL-LIKE-RELATED"/>
    <property type="match status" value="1"/>
</dbReference>
<dbReference type="AlphaFoldDB" id="A0AA85JP20"/>
<keyword evidence="3" id="KW-0963">Cytoplasm</keyword>
<dbReference type="InterPro" id="IPR042219">
    <property type="entry name" value="AAA_lid_11_sf"/>
</dbReference>
<reference evidence="15" key="2">
    <citation type="submission" date="2023-11" db="UniProtKB">
        <authorList>
            <consortium name="WormBaseParasite"/>
        </authorList>
    </citation>
    <scope>IDENTIFICATION</scope>
</reference>
<keyword evidence="5" id="KW-0547">Nucleotide-binding</keyword>
<dbReference type="FunFam" id="1.10.8.1220:FF:000001">
    <property type="entry name" value="Dynein axonemal heavy chain 5"/>
    <property type="match status" value="1"/>
</dbReference>
<keyword evidence="8" id="KW-0175">Coiled coil</keyword>
<protein>
    <recommendedName>
        <fullName evidence="13">Dynein heavy chain AAA lid domain-containing protein</fullName>
    </recommendedName>
</protein>
<dbReference type="InterPro" id="IPR026983">
    <property type="entry name" value="DHC"/>
</dbReference>